<protein>
    <submittedName>
        <fullName evidence="1">Uncharacterized protein</fullName>
    </submittedName>
</protein>
<name>A0A1R3I3Q8_9ROSI</name>
<evidence type="ECO:0000313" key="1">
    <source>
        <dbReference type="EMBL" id="OMO77216.1"/>
    </source>
</evidence>
<reference evidence="2" key="1">
    <citation type="submission" date="2013-09" db="EMBL/GenBank/DDBJ databases">
        <title>Corchorus olitorius genome sequencing.</title>
        <authorList>
            <person name="Alam M."/>
            <person name="Haque M.S."/>
            <person name="Islam M.S."/>
            <person name="Emdad E.M."/>
            <person name="Islam M.M."/>
            <person name="Ahmed B."/>
            <person name="Halim A."/>
            <person name="Hossen Q.M.M."/>
            <person name="Hossain M.Z."/>
            <person name="Ahmed R."/>
            <person name="Khan M.M."/>
            <person name="Islam R."/>
            <person name="Rashid M.M."/>
            <person name="Khan S.A."/>
            <person name="Rahman M.S."/>
            <person name="Alam M."/>
            <person name="Yahiya A.S."/>
            <person name="Khan M.S."/>
            <person name="Azam M.S."/>
            <person name="Haque T."/>
            <person name="Lashkar M.Z.H."/>
            <person name="Akhand A.I."/>
            <person name="Morshed G."/>
            <person name="Roy S."/>
            <person name="Uddin K.S."/>
            <person name="Rabeya T."/>
            <person name="Hossain A.S."/>
            <person name="Chowdhury A."/>
            <person name="Snigdha A.R."/>
            <person name="Mortoza M.S."/>
            <person name="Matin S.A."/>
            <person name="Hoque S.M.E."/>
            <person name="Islam M.K."/>
            <person name="Roy D.K."/>
            <person name="Haider R."/>
            <person name="Moosa M.M."/>
            <person name="Elias S.M."/>
            <person name="Hasan A.M."/>
            <person name="Jahan S."/>
            <person name="Shafiuddin M."/>
            <person name="Mahmood N."/>
            <person name="Shommy N.S."/>
        </authorList>
    </citation>
    <scope>NUCLEOTIDE SEQUENCE [LARGE SCALE GENOMIC DNA]</scope>
    <source>
        <strain evidence="2">cv. O-4</strain>
    </source>
</reference>
<dbReference type="EMBL" id="AWUE01018987">
    <property type="protein sequence ID" value="OMO77216.1"/>
    <property type="molecule type" value="Genomic_DNA"/>
</dbReference>
<organism evidence="1 2">
    <name type="scientific">Corchorus olitorius</name>
    <dbReference type="NCBI Taxonomy" id="93759"/>
    <lineage>
        <taxon>Eukaryota</taxon>
        <taxon>Viridiplantae</taxon>
        <taxon>Streptophyta</taxon>
        <taxon>Embryophyta</taxon>
        <taxon>Tracheophyta</taxon>
        <taxon>Spermatophyta</taxon>
        <taxon>Magnoliopsida</taxon>
        <taxon>eudicotyledons</taxon>
        <taxon>Gunneridae</taxon>
        <taxon>Pentapetalae</taxon>
        <taxon>rosids</taxon>
        <taxon>malvids</taxon>
        <taxon>Malvales</taxon>
        <taxon>Malvaceae</taxon>
        <taxon>Grewioideae</taxon>
        <taxon>Apeibeae</taxon>
        <taxon>Corchorus</taxon>
    </lineage>
</organism>
<dbReference type="AlphaFoldDB" id="A0A1R3I3Q8"/>
<proteinExistence type="predicted"/>
<gene>
    <name evidence="1" type="ORF">COLO4_25282</name>
</gene>
<accession>A0A1R3I3Q8</accession>
<comment type="caution">
    <text evidence="1">The sequence shown here is derived from an EMBL/GenBank/DDBJ whole genome shotgun (WGS) entry which is preliminary data.</text>
</comment>
<sequence>MGLVCCLRCVVKSLFLSLDFLLNPTDRLTSIQWFASFDYIAHTVL</sequence>
<keyword evidence="2" id="KW-1185">Reference proteome</keyword>
<evidence type="ECO:0000313" key="2">
    <source>
        <dbReference type="Proteomes" id="UP000187203"/>
    </source>
</evidence>
<dbReference type="Proteomes" id="UP000187203">
    <property type="component" value="Unassembled WGS sequence"/>
</dbReference>